<dbReference type="OrthoDB" id="1301943at2759"/>
<accession>A0A5A7UM43</accession>
<name>A0A5A7UM43_CUCMM</name>
<evidence type="ECO:0000313" key="2">
    <source>
        <dbReference type="Proteomes" id="UP000321393"/>
    </source>
</evidence>
<organism evidence="1 2">
    <name type="scientific">Cucumis melo var. makuwa</name>
    <name type="common">Oriental melon</name>
    <dbReference type="NCBI Taxonomy" id="1194695"/>
    <lineage>
        <taxon>Eukaryota</taxon>
        <taxon>Viridiplantae</taxon>
        <taxon>Streptophyta</taxon>
        <taxon>Embryophyta</taxon>
        <taxon>Tracheophyta</taxon>
        <taxon>Spermatophyta</taxon>
        <taxon>Magnoliopsida</taxon>
        <taxon>eudicotyledons</taxon>
        <taxon>Gunneridae</taxon>
        <taxon>Pentapetalae</taxon>
        <taxon>rosids</taxon>
        <taxon>fabids</taxon>
        <taxon>Cucurbitales</taxon>
        <taxon>Cucurbitaceae</taxon>
        <taxon>Benincaseae</taxon>
        <taxon>Cucumis</taxon>
    </lineage>
</organism>
<proteinExistence type="predicted"/>
<dbReference type="EMBL" id="SSTE01008168">
    <property type="protein sequence ID" value="KAA0056158.1"/>
    <property type="molecule type" value="Genomic_DNA"/>
</dbReference>
<comment type="caution">
    <text evidence="1">The sequence shown here is derived from an EMBL/GenBank/DDBJ whole genome shotgun (WGS) entry which is preliminary data.</text>
</comment>
<dbReference type="Proteomes" id="UP000321393">
    <property type="component" value="Unassembled WGS sequence"/>
</dbReference>
<evidence type="ECO:0000313" key="1">
    <source>
        <dbReference type="EMBL" id="KAA0056158.1"/>
    </source>
</evidence>
<protein>
    <submittedName>
        <fullName evidence="1">Protein Ycf2-like</fullName>
    </submittedName>
</protein>
<gene>
    <name evidence="1" type="ORF">E6C27_scaffold697G00480</name>
</gene>
<sequence>MKALVHFDSGRLTRKDQLEKASKLARFHQRNTTARIEIDAQWLSMANDVIERKQRGIAGGDVRANVRKKKIENIKMKKRKGEVRTRTSDRLRAAGITGSKKRLPTGIQTLSSSSDEVSKSRVYKRKSEEKKQKEVEEKGRVAFELLVEFMNKAICSKEQTEILMGGFIFPILVWANEVIPTLSTPPNYFATRISNEVPRIINWAADTQSKWKDLKQKVFDSPTLEVSPMLATPNEVERPYFAPFLKAKKDILKEAEDEL</sequence>
<dbReference type="AlphaFoldDB" id="A0A5A7UM43"/>
<reference evidence="1 2" key="1">
    <citation type="submission" date="2019-08" db="EMBL/GenBank/DDBJ databases">
        <title>Draft genome sequences of two oriental melons (Cucumis melo L. var makuwa).</title>
        <authorList>
            <person name="Kwon S.-Y."/>
        </authorList>
    </citation>
    <scope>NUCLEOTIDE SEQUENCE [LARGE SCALE GENOMIC DNA]</scope>
    <source>
        <strain evidence="2">cv. SW 3</strain>
        <tissue evidence="1">Leaf</tissue>
    </source>
</reference>